<organism evidence="1">
    <name type="scientific">uncultured Caudovirales phage</name>
    <dbReference type="NCBI Taxonomy" id="2100421"/>
    <lineage>
        <taxon>Viruses</taxon>
        <taxon>Duplodnaviria</taxon>
        <taxon>Heunggongvirae</taxon>
        <taxon>Uroviricota</taxon>
        <taxon>Caudoviricetes</taxon>
        <taxon>Peduoviridae</taxon>
        <taxon>Maltschvirus</taxon>
        <taxon>Maltschvirus maltsch</taxon>
    </lineage>
</organism>
<accession>A0A6J7WDI4</accession>
<sequence length="139" mass="16250">MTQEVLMLALDALDNLMYWDNGKPDYDDAREAITAIKEALREHAMREVQRLGQEPVAYINVEKRRLEFAEPMAWHTPTTVNIPKIPLYTTPPQRTWVGLTGDDWKQITRKANYHWEMTTSEYAERIGELTESKLKELNT</sequence>
<dbReference type="EMBL" id="LR798210">
    <property type="protein sequence ID" value="CAB5187347.1"/>
    <property type="molecule type" value="Genomic_DNA"/>
</dbReference>
<protein>
    <submittedName>
        <fullName evidence="1">Uncharacterized protein</fullName>
    </submittedName>
</protein>
<gene>
    <name evidence="1" type="ORF">UFOVP160_34</name>
</gene>
<proteinExistence type="predicted"/>
<evidence type="ECO:0000313" key="1">
    <source>
        <dbReference type="EMBL" id="CAB5187347.1"/>
    </source>
</evidence>
<reference evidence="1" key="1">
    <citation type="submission" date="2020-05" db="EMBL/GenBank/DDBJ databases">
        <authorList>
            <person name="Chiriac C."/>
            <person name="Salcher M."/>
            <person name="Ghai R."/>
            <person name="Kavagutti S V."/>
        </authorList>
    </citation>
    <scope>NUCLEOTIDE SEQUENCE</scope>
</reference>
<name>A0A6J7WDI4_9CAUD</name>